<keyword evidence="4 6" id="KW-1133">Transmembrane helix</keyword>
<dbReference type="EMBL" id="PTRA01000002">
    <property type="protein sequence ID" value="PQA57032.1"/>
    <property type="molecule type" value="Genomic_DNA"/>
</dbReference>
<sequence length="223" mass="23203">MWLSVKAGKLTILGALTGGLLGWAIYSGAGLMGLSMLGAFFVLGSLVSSFRFRDKAALGLAEANKGRRKASQALANGGVAGLMGLFSWAYPAQTELFQLMLAASFASATADTFASELGNIYGRNYYNILTLRPDTRGLDGVISLEGTLAGVGGSTIITALYILGQGWGLLVGVVWIAGILGNLADSVLGATWERKAYLSNDAVNFLNTLIAALIAGALYLLLV</sequence>
<evidence type="ECO:0000313" key="7">
    <source>
        <dbReference type="EMBL" id="PQA57032.1"/>
    </source>
</evidence>
<evidence type="ECO:0000256" key="1">
    <source>
        <dbReference type="ARBA" id="ARBA00004141"/>
    </source>
</evidence>
<dbReference type="InterPro" id="IPR002794">
    <property type="entry name" value="DUF92_TMEM19"/>
</dbReference>
<evidence type="ECO:0000313" key="8">
    <source>
        <dbReference type="Proteomes" id="UP000239590"/>
    </source>
</evidence>
<evidence type="ECO:0000256" key="6">
    <source>
        <dbReference type="SAM" id="Phobius"/>
    </source>
</evidence>
<feature type="transmembrane region" description="Helical" evidence="6">
    <location>
        <begin position="32"/>
        <end position="52"/>
    </location>
</feature>
<organism evidence="7 8">
    <name type="scientific">Siphonobacter curvatus</name>
    <dbReference type="NCBI Taxonomy" id="2094562"/>
    <lineage>
        <taxon>Bacteria</taxon>
        <taxon>Pseudomonadati</taxon>
        <taxon>Bacteroidota</taxon>
        <taxon>Cytophagia</taxon>
        <taxon>Cytophagales</taxon>
        <taxon>Cytophagaceae</taxon>
        <taxon>Siphonobacter</taxon>
    </lineage>
</organism>
<evidence type="ECO:0000256" key="5">
    <source>
        <dbReference type="ARBA" id="ARBA00023136"/>
    </source>
</evidence>
<reference evidence="8" key="1">
    <citation type="submission" date="2018-02" db="EMBL/GenBank/DDBJ databases">
        <title>Genome sequencing of Solimonas sp. HR-BB.</title>
        <authorList>
            <person name="Lee Y."/>
            <person name="Jeon C.O."/>
        </authorList>
    </citation>
    <scope>NUCLEOTIDE SEQUENCE [LARGE SCALE GENOMIC DNA]</scope>
    <source>
        <strain evidence="8">HR-U</strain>
    </source>
</reference>
<comment type="caution">
    <text evidence="7">The sequence shown here is derived from an EMBL/GenBank/DDBJ whole genome shotgun (WGS) entry which is preliminary data.</text>
</comment>
<dbReference type="GO" id="GO:0016020">
    <property type="term" value="C:membrane"/>
    <property type="evidence" value="ECO:0007669"/>
    <property type="project" value="UniProtKB-SubCell"/>
</dbReference>
<gene>
    <name evidence="7" type="ORF">C5O19_15705</name>
</gene>
<dbReference type="Proteomes" id="UP000239590">
    <property type="component" value="Unassembled WGS sequence"/>
</dbReference>
<feature type="transmembrane region" description="Helical" evidence="6">
    <location>
        <begin position="7"/>
        <end position="26"/>
    </location>
</feature>
<dbReference type="PANTHER" id="PTHR13353:SF5">
    <property type="entry name" value="TRANSMEMBRANE PROTEIN 19"/>
    <property type="match status" value="1"/>
</dbReference>
<proteinExistence type="inferred from homology"/>
<dbReference type="PANTHER" id="PTHR13353">
    <property type="entry name" value="TRANSMEMBRANE PROTEIN 19"/>
    <property type="match status" value="1"/>
</dbReference>
<comment type="subcellular location">
    <subcellularLocation>
        <location evidence="1">Membrane</location>
        <topology evidence="1">Multi-pass membrane protein</topology>
    </subcellularLocation>
</comment>
<name>A0A2S7IKA3_9BACT</name>
<keyword evidence="5 6" id="KW-0472">Membrane</keyword>
<evidence type="ECO:0000256" key="3">
    <source>
        <dbReference type="ARBA" id="ARBA00022692"/>
    </source>
</evidence>
<feature type="transmembrane region" description="Helical" evidence="6">
    <location>
        <begin position="202"/>
        <end position="222"/>
    </location>
</feature>
<keyword evidence="3 6" id="KW-0812">Transmembrane</keyword>
<accession>A0A2S7IKA3</accession>
<feature type="transmembrane region" description="Helical" evidence="6">
    <location>
        <begin position="169"/>
        <end position="190"/>
    </location>
</feature>
<dbReference type="Pfam" id="PF01940">
    <property type="entry name" value="DUF92"/>
    <property type="match status" value="1"/>
</dbReference>
<feature type="transmembrane region" description="Helical" evidence="6">
    <location>
        <begin position="73"/>
        <end position="90"/>
    </location>
</feature>
<keyword evidence="8" id="KW-1185">Reference proteome</keyword>
<dbReference type="OrthoDB" id="9770047at2"/>
<evidence type="ECO:0000256" key="2">
    <source>
        <dbReference type="ARBA" id="ARBA00009012"/>
    </source>
</evidence>
<feature type="transmembrane region" description="Helical" evidence="6">
    <location>
        <begin position="142"/>
        <end position="163"/>
    </location>
</feature>
<feature type="transmembrane region" description="Helical" evidence="6">
    <location>
        <begin position="96"/>
        <end position="121"/>
    </location>
</feature>
<comment type="similarity">
    <text evidence="2">Belongs to the TMEM19 family.</text>
</comment>
<protein>
    <submittedName>
        <fullName evidence="7">DUF92 domain-containing protein</fullName>
    </submittedName>
</protein>
<dbReference type="AlphaFoldDB" id="A0A2S7IKA3"/>
<evidence type="ECO:0000256" key="4">
    <source>
        <dbReference type="ARBA" id="ARBA00022989"/>
    </source>
</evidence>